<dbReference type="FunFam" id="3.40.640.10:FF:000084">
    <property type="entry name" value="IscS-like cysteine desulfurase"/>
    <property type="match status" value="1"/>
</dbReference>
<keyword evidence="3" id="KW-0479">Metal-binding</keyword>
<dbReference type="Proteomes" id="UP000434639">
    <property type="component" value="Unassembled WGS sequence"/>
</dbReference>
<dbReference type="PANTHER" id="PTHR11601:SF50">
    <property type="entry name" value="CYSTEINE DESULFURASE ISCS 2-RELATED"/>
    <property type="match status" value="1"/>
</dbReference>
<dbReference type="InterPro" id="IPR015424">
    <property type="entry name" value="PyrdxlP-dep_Trfase"/>
</dbReference>
<dbReference type="PIRSF" id="PIRSF005572">
    <property type="entry name" value="NifS"/>
    <property type="match status" value="1"/>
</dbReference>
<dbReference type="Pfam" id="PF00266">
    <property type="entry name" value="Aminotran_5"/>
    <property type="match status" value="1"/>
</dbReference>
<evidence type="ECO:0000259" key="7">
    <source>
        <dbReference type="Pfam" id="PF00266"/>
    </source>
</evidence>
<dbReference type="PANTHER" id="PTHR11601">
    <property type="entry name" value="CYSTEINE DESULFURYLASE FAMILY MEMBER"/>
    <property type="match status" value="1"/>
</dbReference>
<dbReference type="InterPro" id="IPR016454">
    <property type="entry name" value="Cysteine_dSase"/>
</dbReference>
<dbReference type="GO" id="GO:0046872">
    <property type="term" value="F:metal ion binding"/>
    <property type="evidence" value="ECO:0007669"/>
    <property type="project" value="UniProtKB-KW"/>
</dbReference>
<dbReference type="InterPro" id="IPR000192">
    <property type="entry name" value="Aminotrans_V_dom"/>
</dbReference>
<dbReference type="Gene3D" id="1.10.260.50">
    <property type="match status" value="1"/>
</dbReference>
<comment type="similarity">
    <text evidence="2">Belongs to the class-V pyridoxal-phosphate-dependent aminotransferase family. NifS/IscS subfamily.</text>
</comment>
<keyword evidence="4" id="KW-0663">Pyridoxal phosphate</keyword>
<dbReference type="SUPFAM" id="SSF53383">
    <property type="entry name" value="PLP-dependent transferases"/>
    <property type="match status" value="1"/>
</dbReference>
<dbReference type="Gene3D" id="3.40.640.10">
    <property type="entry name" value="Type I PLP-dependent aspartate aminotransferase-like (Major domain)"/>
    <property type="match status" value="1"/>
</dbReference>
<dbReference type="RefSeq" id="WP_155111371.1">
    <property type="nucleotide sequence ID" value="NZ_WMIB01000003.1"/>
</dbReference>
<proteinExistence type="inferred from homology"/>
<dbReference type="OrthoDB" id="9808002at2"/>
<protein>
    <submittedName>
        <fullName evidence="8">Aminotransferase class V-fold PLP-dependent enzyme</fullName>
    </submittedName>
</protein>
<evidence type="ECO:0000313" key="8">
    <source>
        <dbReference type="EMBL" id="MTH52828.1"/>
    </source>
</evidence>
<dbReference type="InterPro" id="IPR015421">
    <property type="entry name" value="PyrdxlP-dep_Trfase_major"/>
</dbReference>
<comment type="caution">
    <text evidence="8">The sequence shown here is derived from an EMBL/GenBank/DDBJ whole genome shotgun (WGS) entry which is preliminary data.</text>
</comment>
<evidence type="ECO:0000256" key="4">
    <source>
        <dbReference type="ARBA" id="ARBA00022898"/>
    </source>
</evidence>
<accession>A0A7X2V4A6</accession>
<evidence type="ECO:0000256" key="6">
    <source>
        <dbReference type="ARBA" id="ARBA00023014"/>
    </source>
</evidence>
<name>A0A7X2V4A6_9BACI</name>
<dbReference type="GO" id="GO:0031071">
    <property type="term" value="F:cysteine desulfurase activity"/>
    <property type="evidence" value="ECO:0007669"/>
    <property type="project" value="UniProtKB-ARBA"/>
</dbReference>
<evidence type="ECO:0000256" key="2">
    <source>
        <dbReference type="ARBA" id="ARBA00006490"/>
    </source>
</evidence>
<evidence type="ECO:0000256" key="5">
    <source>
        <dbReference type="ARBA" id="ARBA00023004"/>
    </source>
</evidence>
<evidence type="ECO:0000256" key="1">
    <source>
        <dbReference type="ARBA" id="ARBA00001933"/>
    </source>
</evidence>
<keyword evidence="6" id="KW-0411">Iron-sulfur</keyword>
<keyword evidence="8" id="KW-0032">Aminotransferase</keyword>
<evidence type="ECO:0000256" key="3">
    <source>
        <dbReference type="ARBA" id="ARBA00022723"/>
    </source>
</evidence>
<sequence length="381" mass="41785">MLYLDNSATTVPYPEVLDSYMEISREYFGNPSSLNQIGSEAELLLRKARRLTAGLLGAEEEEIIFTSGGTEANNLAIKGTALKNRHKGRHIITSAMEHPSVMEACLQLEKEFGFQVTVIKPDRHGRICADQVGKEVRSDTILVTIMHVNNEVGTIQPVEEIGMILKNHPNVIFHTDHVQGAVKVPLDLKRSGIDLCSFSPHKFHGLKGTGILYARKGIQLMPLLSGGEQERASRSGTENVAGIAAGAKALRLAMDQYKHKLSGLYETKSKLISRLEKIEGITVNTPLEKSAPHIIHFSVPGIKSEVLVHKLQESGICVSTTSACSSKNSEPSHTLLAMGRSRDEAMSGIRISLNADIDFSMLEPLFPALEKGILHIKRVKR</sequence>
<keyword evidence="5" id="KW-0408">Iron</keyword>
<dbReference type="EMBL" id="WMIB01000003">
    <property type="protein sequence ID" value="MTH52828.1"/>
    <property type="molecule type" value="Genomic_DNA"/>
</dbReference>
<feature type="domain" description="Aminotransferase class V" evidence="7">
    <location>
        <begin position="3"/>
        <end position="355"/>
    </location>
</feature>
<keyword evidence="9" id="KW-1185">Reference proteome</keyword>
<dbReference type="AlphaFoldDB" id="A0A7X2V4A6"/>
<organism evidence="8 9">
    <name type="scientific">Metabacillus mangrovi</name>
    <dbReference type="NCBI Taxonomy" id="1491830"/>
    <lineage>
        <taxon>Bacteria</taxon>
        <taxon>Bacillati</taxon>
        <taxon>Bacillota</taxon>
        <taxon>Bacilli</taxon>
        <taxon>Bacillales</taxon>
        <taxon>Bacillaceae</taxon>
        <taxon>Metabacillus</taxon>
    </lineage>
</organism>
<dbReference type="GO" id="GO:0051536">
    <property type="term" value="F:iron-sulfur cluster binding"/>
    <property type="evidence" value="ECO:0007669"/>
    <property type="project" value="UniProtKB-KW"/>
</dbReference>
<dbReference type="InterPro" id="IPR015422">
    <property type="entry name" value="PyrdxlP-dep_Trfase_small"/>
</dbReference>
<comment type="cofactor">
    <cofactor evidence="1">
        <name>pyridoxal 5'-phosphate</name>
        <dbReference type="ChEBI" id="CHEBI:597326"/>
    </cofactor>
</comment>
<dbReference type="Gene3D" id="3.90.1150.10">
    <property type="entry name" value="Aspartate Aminotransferase, domain 1"/>
    <property type="match status" value="1"/>
</dbReference>
<gene>
    <name evidence="8" type="ORF">GKZ89_05350</name>
</gene>
<dbReference type="GO" id="GO:0008483">
    <property type="term" value="F:transaminase activity"/>
    <property type="evidence" value="ECO:0007669"/>
    <property type="project" value="UniProtKB-KW"/>
</dbReference>
<keyword evidence="8" id="KW-0808">Transferase</keyword>
<evidence type="ECO:0000313" key="9">
    <source>
        <dbReference type="Proteomes" id="UP000434639"/>
    </source>
</evidence>
<reference evidence="8 9" key="1">
    <citation type="journal article" date="2017" name="Int. J. Syst. Evol. Microbiol.">
        <title>Bacillus mangrovi sp. nov., isolated from a sediment sample from a mangrove forest.</title>
        <authorList>
            <person name="Gupta V."/>
            <person name="Singh P.K."/>
            <person name="Korpole S."/>
            <person name="Tanuku N.R.S."/>
            <person name="Pinnaka A.K."/>
        </authorList>
    </citation>
    <scope>NUCLEOTIDE SEQUENCE [LARGE SCALE GENOMIC DNA]</scope>
    <source>
        <strain evidence="8 9">KCTC 33872</strain>
    </source>
</reference>